<gene>
    <name evidence="3" type="ORF">AVDCRST_MAG93-2312</name>
</gene>
<feature type="compositionally biased region" description="Gly residues" evidence="1">
    <location>
        <begin position="11"/>
        <end position="24"/>
    </location>
</feature>
<dbReference type="InterPro" id="IPR001387">
    <property type="entry name" value="Cro/C1-type_HTH"/>
</dbReference>
<dbReference type="SUPFAM" id="SSF47413">
    <property type="entry name" value="lambda repressor-like DNA-binding domains"/>
    <property type="match status" value="1"/>
</dbReference>
<dbReference type="SMART" id="SM00530">
    <property type="entry name" value="HTH_XRE"/>
    <property type="match status" value="1"/>
</dbReference>
<feature type="region of interest" description="Disordered" evidence="1">
    <location>
        <begin position="1"/>
        <end position="27"/>
    </location>
</feature>
<evidence type="ECO:0000259" key="2">
    <source>
        <dbReference type="PROSITE" id="PS50943"/>
    </source>
</evidence>
<accession>A0A6J4IXY4</accession>
<feature type="non-terminal residue" evidence="3">
    <location>
        <position position="105"/>
    </location>
</feature>
<name>A0A6J4IXY4_9CHLR</name>
<feature type="domain" description="HTH cro/C1-type" evidence="2">
    <location>
        <begin position="30"/>
        <end position="84"/>
    </location>
</feature>
<dbReference type="AlphaFoldDB" id="A0A6J4IXY4"/>
<reference evidence="3" key="1">
    <citation type="submission" date="2020-02" db="EMBL/GenBank/DDBJ databases">
        <authorList>
            <person name="Meier V. D."/>
        </authorList>
    </citation>
    <scope>NUCLEOTIDE SEQUENCE</scope>
    <source>
        <strain evidence="3">AVDCRST_MAG93</strain>
    </source>
</reference>
<dbReference type="Pfam" id="PF13560">
    <property type="entry name" value="HTH_31"/>
    <property type="match status" value="1"/>
</dbReference>
<evidence type="ECO:0000313" key="3">
    <source>
        <dbReference type="EMBL" id="CAA9263829.1"/>
    </source>
</evidence>
<dbReference type="PROSITE" id="PS50943">
    <property type="entry name" value="HTH_CROC1"/>
    <property type="match status" value="1"/>
</dbReference>
<dbReference type="EMBL" id="CADCTR010000784">
    <property type="protein sequence ID" value="CAA9263829.1"/>
    <property type="molecule type" value="Genomic_DNA"/>
</dbReference>
<dbReference type="InterPro" id="IPR052345">
    <property type="entry name" value="Rad_response_metalloprotease"/>
</dbReference>
<dbReference type="GO" id="GO:0003677">
    <property type="term" value="F:DNA binding"/>
    <property type="evidence" value="ECO:0007669"/>
    <property type="project" value="InterPro"/>
</dbReference>
<evidence type="ECO:0000256" key="1">
    <source>
        <dbReference type="SAM" id="MobiDB-lite"/>
    </source>
</evidence>
<dbReference type="Gene3D" id="1.10.260.40">
    <property type="entry name" value="lambda repressor-like DNA-binding domains"/>
    <property type="match status" value="1"/>
</dbReference>
<protein>
    <recommendedName>
        <fullName evidence="2">HTH cro/C1-type domain-containing protein</fullName>
    </recommendedName>
</protein>
<proteinExistence type="predicted"/>
<dbReference type="CDD" id="cd00093">
    <property type="entry name" value="HTH_XRE"/>
    <property type="match status" value="1"/>
</dbReference>
<sequence>MCNNSDIDEQGCGGRSKGAGGQAVGLGDRLRDRRERAGLMQVDAARALRLPRELVSMWETEARTPGLGQLEELARLYRVNAAYLLGEEELDEKREREVLFRGLVD</sequence>
<organism evidence="3">
    <name type="scientific">uncultured Chloroflexia bacterium</name>
    <dbReference type="NCBI Taxonomy" id="1672391"/>
    <lineage>
        <taxon>Bacteria</taxon>
        <taxon>Bacillati</taxon>
        <taxon>Chloroflexota</taxon>
        <taxon>Chloroflexia</taxon>
        <taxon>environmental samples</taxon>
    </lineage>
</organism>
<dbReference type="PANTHER" id="PTHR43236">
    <property type="entry name" value="ANTITOXIN HIGA1"/>
    <property type="match status" value="1"/>
</dbReference>
<dbReference type="PANTHER" id="PTHR43236:SF2">
    <property type="entry name" value="BLL0069 PROTEIN"/>
    <property type="match status" value="1"/>
</dbReference>
<dbReference type="InterPro" id="IPR010982">
    <property type="entry name" value="Lambda_DNA-bd_dom_sf"/>
</dbReference>